<evidence type="ECO:0000313" key="4">
    <source>
        <dbReference type="Proteomes" id="UP000799429"/>
    </source>
</evidence>
<dbReference type="EMBL" id="MU006096">
    <property type="protein sequence ID" value="KAF2838830.1"/>
    <property type="molecule type" value="Genomic_DNA"/>
</dbReference>
<sequence>RLFQTDEELGKRDDDHKLRTTLPSRVWRAAPRGYRKRRVFLALAGLFLVWLFIHNIPTDLGPAAQRLRPLAKPSPPMSIVAPTGAPPRTSKGSAEATQEHYYNGIIKFYELGASLKAFSRRMGYSMMNRNVLFAASSLESASTLLPLACEMAKVDRNNVHMALMGREDIKIDDFLDINSVNSSECHVTWHDARPDYSLYSSDERAEACVAAALGHINNYLHPKVAITDDSINEDQFFVRGLRTQAAEQGPPIIELPRRNRDKLNWITKLGAWSLSSWHTATIDILIQAPAESSEALAQLLRSIKHADYTGLKYPRLTIELPYEIDSHTQRFLEEFKWPPPIKQAPIKDNQLILRRRLPSHKLSTEEASTRFIESFWPSSSTNAHVLLLSPNVQLSPSYFQYVMYNVLEYKYSSYIGALMDKVIGLSLDLPSTYLNGTTSLTPPTVANMDDVAGATYINYGPNSPTPFLWQAPNSNAVLYFGESWIEIHSFLTSRLAKQHSATPPPQRRKLVSETLPSWMEYLLELMRARGYSIIYPGIRASNALATVHNELYQPPEEFTKPALNDNDDGHTPPKPNPDSEKPEPFLTTPTPPPKPNNPELPLSSQPLHLLLPFDASLPDISHLPQLSFSGSYLTGPEAWELAQLNTKKFREGVGGCEEGRRRKVFKGSAGDLFCFPG</sequence>
<protein>
    <recommendedName>
        <fullName evidence="5">Glycosyltransferase 2</fullName>
    </recommendedName>
</protein>
<name>A0A9P4VQY3_9PEZI</name>
<dbReference type="PANTHER" id="PTHR33604:SF3">
    <property type="entry name" value="OSJNBA0004B13.7 PROTEIN"/>
    <property type="match status" value="1"/>
</dbReference>
<accession>A0A9P4VQY3</accession>
<comment type="caution">
    <text evidence="3">The sequence shown here is derived from an EMBL/GenBank/DDBJ whole genome shotgun (WGS) entry which is preliminary data.</text>
</comment>
<proteinExistence type="predicted"/>
<evidence type="ECO:0000256" key="1">
    <source>
        <dbReference type="SAM" id="MobiDB-lite"/>
    </source>
</evidence>
<dbReference type="AlphaFoldDB" id="A0A9P4VQY3"/>
<keyword evidence="4" id="KW-1185">Reference proteome</keyword>
<evidence type="ECO:0000313" key="3">
    <source>
        <dbReference type="EMBL" id="KAF2838830.1"/>
    </source>
</evidence>
<feature type="transmembrane region" description="Helical" evidence="2">
    <location>
        <begin position="39"/>
        <end position="56"/>
    </location>
</feature>
<feature type="region of interest" description="Disordered" evidence="1">
    <location>
        <begin position="557"/>
        <end position="603"/>
    </location>
</feature>
<organism evidence="3 4">
    <name type="scientific">Patellaria atrata CBS 101060</name>
    <dbReference type="NCBI Taxonomy" id="1346257"/>
    <lineage>
        <taxon>Eukaryota</taxon>
        <taxon>Fungi</taxon>
        <taxon>Dikarya</taxon>
        <taxon>Ascomycota</taxon>
        <taxon>Pezizomycotina</taxon>
        <taxon>Dothideomycetes</taxon>
        <taxon>Dothideomycetes incertae sedis</taxon>
        <taxon>Patellariales</taxon>
        <taxon>Patellariaceae</taxon>
        <taxon>Patellaria</taxon>
    </lineage>
</organism>
<keyword evidence="2" id="KW-1133">Transmembrane helix</keyword>
<keyword evidence="2" id="KW-0812">Transmembrane</keyword>
<evidence type="ECO:0000256" key="2">
    <source>
        <dbReference type="SAM" id="Phobius"/>
    </source>
</evidence>
<feature type="non-terminal residue" evidence="3">
    <location>
        <position position="1"/>
    </location>
</feature>
<evidence type="ECO:0008006" key="5">
    <source>
        <dbReference type="Google" id="ProtNLM"/>
    </source>
</evidence>
<gene>
    <name evidence="3" type="ORF">M501DRAFT_919965</name>
</gene>
<feature type="non-terminal residue" evidence="3">
    <location>
        <position position="677"/>
    </location>
</feature>
<reference evidence="3" key="1">
    <citation type="journal article" date="2020" name="Stud. Mycol.">
        <title>101 Dothideomycetes genomes: a test case for predicting lifestyles and emergence of pathogens.</title>
        <authorList>
            <person name="Haridas S."/>
            <person name="Albert R."/>
            <person name="Binder M."/>
            <person name="Bloem J."/>
            <person name="Labutti K."/>
            <person name="Salamov A."/>
            <person name="Andreopoulos B."/>
            <person name="Baker S."/>
            <person name="Barry K."/>
            <person name="Bills G."/>
            <person name="Bluhm B."/>
            <person name="Cannon C."/>
            <person name="Castanera R."/>
            <person name="Culley D."/>
            <person name="Daum C."/>
            <person name="Ezra D."/>
            <person name="Gonzalez J."/>
            <person name="Henrissat B."/>
            <person name="Kuo A."/>
            <person name="Liang C."/>
            <person name="Lipzen A."/>
            <person name="Lutzoni F."/>
            <person name="Magnuson J."/>
            <person name="Mondo S."/>
            <person name="Nolan M."/>
            <person name="Ohm R."/>
            <person name="Pangilinan J."/>
            <person name="Park H.-J."/>
            <person name="Ramirez L."/>
            <person name="Alfaro M."/>
            <person name="Sun H."/>
            <person name="Tritt A."/>
            <person name="Yoshinaga Y."/>
            <person name="Zwiers L.-H."/>
            <person name="Turgeon B."/>
            <person name="Goodwin S."/>
            <person name="Spatafora J."/>
            <person name="Crous P."/>
            <person name="Grigoriev I."/>
        </authorList>
    </citation>
    <scope>NUCLEOTIDE SEQUENCE</scope>
    <source>
        <strain evidence="3">CBS 101060</strain>
    </source>
</reference>
<keyword evidence="2" id="KW-0472">Membrane</keyword>
<dbReference type="Proteomes" id="UP000799429">
    <property type="component" value="Unassembled WGS sequence"/>
</dbReference>
<dbReference type="PANTHER" id="PTHR33604">
    <property type="entry name" value="OSJNBA0004B13.7 PROTEIN"/>
    <property type="match status" value="1"/>
</dbReference>
<feature type="compositionally biased region" description="Pro residues" evidence="1">
    <location>
        <begin position="589"/>
        <end position="598"/>
    </location>
</feature>
<feature type="compositionally biased region" description="Basic and acidic residues" evidence="1">
    <location>
        <begin position="567"/>
        <end position="583"/>
    </location>
</feature>
<dbReference type="OrthoDB" id="5397682at2759"/>